<dbReference type="Proteomes" id="UP001372338">
    <property type="component" value="Unassembled WGS sequence"/>
</dbReference>
<evidence type="ECO:0000259" key="1">
    <source>
        <dbReference type="PROSITE" id="PS52045"/>
    </source>
</evidence>
<organism evidence="2 3">
    <name type="scientific">Crotalaria pallida</name>
    <name type="common">Smooth rattlebox</name>
    <name type="synonym">Crotalaria striata</name>
    <dbReference type="NCBI Taxonomy" id="3830"/>
    <lineage>
        <taxon>Eukaryota</taxon>
        <taxon>Viridiplantae</taxon>
        <taxon>Streptophyta</taxon>
        <taxon>Embryophyta</taxon>
        <taxon>Tracheophyta</taxon>
        <taxon>Spermatophyta</taxon>
        <taxon>Magnoliopsida</taxon>
        <taxon>eudicotyledons</taxon>
        <taxon>Gunneridae</taxon>
        <taxon>Pentapetalae</taxon>
        <taxon>rosids</taxon>
        <taxon>fabids</taxon>
        <taxon>Fabales</taxon>
        <taxon>Fabaceae</taxon>
        <taxon>Papilionoideae</taxon>
        <taxon>50 kb inversion clade</taxon>
        <taxon>genistoids sensu lato</taxon>
        <taxon>core genistoids</taxon>
        <taxon>Crotalarieae</taxon>
        <taxon>Crotalaria</taxon>
    </lineage>
</organism>
<dbReference type="Pfam" id="PF03080">
    <property type="entry name" value="Neprosin"/>
    <property type="match status" value="1"/>
</dbReference>
<dbReference type="EMBL" id="JAYWIO010000007">
    <property type="protein sequence ID" value="KAK7251618.1"/>
    <property type="molecule type" value="Genomic_DNA"/>
</dbReference>
<proteinExistence type="predicted"/>
<dbReference type="PANTHER" id="PTHR31589">
    <property type="entry name" value="PROTEIN, PUTATIVE (DUF239)-RELATED-RELATED"/>
    <property type="match status" value="1"/>
</dbReference>
<keyword evidence="3" id="KW-1185">Reference proteome</keyword>
<name>A0AAN9HUY2_CROPI</name>
<dbReference type="InterPro" id="IPR004314">
    <property type="entry name" value="Neprosin"/>
</dbReference>
<protein>
    <recommendedName>
        <fullName evidence="1">Neprosin PEP catalytic domain-containing protein</fullName>
    </recommendedName>
</protein>
<dbReference type="AlphaFoldDB" id="A0AAN9HUY2"/>
<dbReference type="Pfam" id="PF14365">
    <property type="entry name" value="Neprosin_AP"/>
    <property type="match status" value="1"/>
</dbReference>
<dbReference type="PROSITE" id="PS52045">
    <property type="entry name" value="NEPROSIN_PEP_CD"/>
    <property type="match status" value="1"/>
</dbReference>
<feature type="domain" description="Neprosin PEP catalytic" evidence="1">
    <location>
        <begin position="166"/>
        <end position="404"/>
    </location>
</feature>
<gene>
    <name evidence="2" type="ORF">RIF29_34964</name>
</gene>
<evidence type="ECO:0000313" key="2">
    <source>
        <dbReference type="EMBL" id="KAK7251618.1"/>
    </source>
</evidence>
<accession>A0AAN9HUY2</accession>
<reference evidence="2 3" key="1">
    <citation type="submission" date="2024-01" db="EMBL/GenBank/DDBJ databases">
        <title>The genomes of 5 underutilized Papilionoideae crops provide insights into root nodulation and disease resistanc.</title>
        <authorList>
            <person name="Yuan L."/>
        </authorList>
    </citation>
    <scope>NUCLEOTIDE SEQUENCE [LARGE SCALE GENOMIC DNA]</scope>
    <source>
        <strain evidence="2">ZHUSHIDOU_FW_LH</strain>
        <tissue evidence="2">Leaf</tissue>
    </source>
</reference>
<sequence length="405" mass="45538">MEEGLVPHPVVVPEEENPMKWLNKDEVLDFGDGADHAEDEMETDLKEDLLCIPSYKVEAKSNNQQQSFDRLQESDKSLVVDNDFDCVDIDKQPAFEHPLMKNHKIQLSPTFAKDIKQSRPSYNGKAFKVDSFTKGCPPPKVPIHKKALRHHQMNTTSSSSKVHPEIFRESKLVAQLLTSTPNTIYRGARAAISLFNLSLQAHQYSLSQIWLESGLEDETNAIHVGFGVDGYKKTGCYNIDCPGFVQVNSKIGLGTYIPERTSLVGSIDDIWDVKTHVKQDKSTGNWWLYTTNPDVLVIGYWPNEIFTHLKEGALRVYFGGETYTPLDMDSPPMDSGRYPKQGLGSSAFMSVLGIVDSDYNENDINLDVMRAFVSRDCYDLDHIGYWNVQFGHAFLFGGPGGKCDE</sequence>
<evidence type="ECO:0000313" key="3">
    <source>
        <dbReference type="Proteomes" id="UP001372338"/>
    </source>
</evidence>
<dbReference type="PANTHER" id="PTHR31589:SF233">
    <property type="entry name" value="PROTEIN, PUTATIVE (DUF239)-RELATED"/>
    <property type="match status" value="1"/>
</dbReference>
<dbReference type="InterPro" id="IPR053168">
    <property type="entry name" value="Glutamic_endopeptidase"/>
</dbReference>
<dbReference type="InterPro" id="IPR025521">
    <property type="entry name" value="Neprosin_propep"/>
</dbReference>
<comment type="caution">
    <text evidence="2">The sequence shown here is derived from an EMBL/GenBank/DDBJ whole genome shotgun (WGS) entry which is preliminary data.</text>
</comment>